<evidence type="ECO:0000313" key="3">
    <source>
        <dbReference type="EMBL" id="MBO4205312.1"/>
    </source>
</evidence>
<feature type="domain" description="Glycosyl transferase family 28 C-terminal" evidence="2">
    <location>
        <begin position="87"/>
        <end position="173"/>
    </location>
</feature>
<proteinExistence type="predicted"/>
<keyword evidence="4" id="KW-1185">Reference proteome</keyword>
<dbReference type="InterPro" id="IPR007235">
    <property type="entry name" value="Glyco_trans_28_C"/>
</dbReference>
<evidence type="ECO:0000259" key="2">
    <source>
        <dbReference type="Pfam" id="PF04101"/>
    </source>
</evidence>
<dbReference type="Pfam" id="PF04101">
    <property type="entry name" value="Glyco_tran_28_C"/>
    <property type="match status" value="1"/>
</dbReference>
<evidence type="ECO:0000256" key="1">
    <source>
        <dbReference type="SAM" id="MobiDB-lite"/>
    </source>
</evidence>
<comment type="caution">
    <text evidence="3">The sequence shown here is derived from an EMBL/GenBank/DDBJ whole genome shotgun (WGS) entry which is preliminary data.</text>
</comment>
<dbReference type="EMBL" id="WVUH01000020">
    <property type="protein sequence ID" value="MBO4205312.1"/>
    <property type="molecule type" value="Genomic_DNA"/>
</dbReference>
<evidence type="ECO:0000313" key="4">
    <source>
        <dbReference type="Proteomes" id="UP000823521"/>
    </source>
</evidence>
<sequence>MGRAAADVPEGDRRGQPPVTGPIPRQRAGEPARPLVLALVGTDVHRFDRFVDWLERWYAAREAGAEPVRLVLQYGSSRVPRIPEATAFLAHDQLQRAMAKATLVVCHGGPATITEARRTNHLPIVVPRDPTHHEHVDNHQQLFARRLGAAGKVRLCESEAELVEALDKGMADPGAFTLSTDPDAPDPRIAAVAAVGRIVEDLVEQRSRRAGRRWWR</sequence>
<gene>
    <name evidence="3" type="ORF">GSF22_04700</name>
</gene>
<accession>A0ABS3VLD7</accession>
<reference evidence="3 4" key="1">
    <citation type="submission" date="2019-12" db="EMBL/GenBank/DDBJ databases">
        <title>Whole genome sequencing of endophytic Actinobacterium Micromonospora sp. MPMI6T.</title>
        <authorList>
            <person name="Evv R."/>
            <person name="Podile A.R."/>
        </authorList>
    </citation>
    <scope>NUCLEOTIDE SEQUENCE [LARGE SCALE GENOMIC DNA]</scope>
    <source>
        <strain evidence="3 4">MPMI6</strain>
    </source>
</reference>
<feature type="region of interest" description="Disordered" evidence="1">
    <location>
        <begin position="1"/>
        <end position="28"/>
    </location>
</feature>
<dbReference type="SUPFAM" id="SSF53756">
    <property type="entry name" value="UDP-Glycosyltransferase/glycogen phosphorylase"/>
    <property type="match status" value="1"/>
</dbReference>
<name>A0ABS3VLD7_MICEH</name>
<protein>
    <submittedName>
        <fullName evidence="3">Glycosyl transferase family 28</fullName>
    </submittedName>
</protein>
<keyword evidence="3" id="KW-0808">Transferase</keyword>
<dbReference type="Proteomes" id="UP000823521">
    <property type="component" value="Unassembled WGS sequence"/>
</dbReference>
<dbReference type="Gene3D" id="3.40.50.2000">
    <property type="entry name" value="Glycogen Phosphorylase B"/>
    <property type="match status" value="1"/>
</dbReference>
<dbReference type="GO" id="GO:0016740">
    <property type="term" value="F:transferase activity"/>
    <property type="evidence" value="ECO:0007669"/>
    <property type="project" value="UniProtKB-KW"/>
</dbReference>
<organism evidence="3 4">
    <name type="scientific">Micromonospora echinofusca</name>
    <dbReference type="NCBI Taxonomy" id="47858"/>
    <lineage>
        <taxon>Bacteria</taxon>
        <taxon>Bacillati</taxon>
        <taxon>Actinomycetota</taxon>
        <taxon>Actinomycetes</taxon>
        <taxon>Micromonosporales</taxon>
        <taxon>Micromonosporaceae</taxon>
        <taxon>Micromonospora</taxon>
    </lineage>
</organism>